<sequence>MAAAMGLVVGSPFCALAAKRMILPGLGCLSDDAVMAAATSASIASHYFNSSLQDEAAASLTQ</sequence>
<name>A0A0E0CD43_9ORYZ</name>
<dbReference type="HOGENOM" id="CLU_2907930_0_0_1"/>
<dbReference type="Proteomes" id="UP000008021">
    <property type="component" value="Chromosome 1"/>
</dbReference>
<dbReference type="AlphaFoldDB" id="A0A0E0CD43"/>
<evidence type="ECO:0000313" key="2">
    <source>
        <dbReference type="Proteomes" id="UP000008021"/>
    </source>
</evidence>
<accession>A0A0E0CD43</accession>
<reference evidence="1" key="1">
    <citation type="submission" date="2015-04" db="UniProtKB">
        <authorList>
            <consortium name="EnsemblPlants"/>
        </authorList>
    </citation>
    <scope>IDENTIFICATION</scope>
</reference>
<proteinExistence type="predicted"/>
<dbReference type="Gramene" id="OMERI01G41120.1">
    <property type="protein sequence ID" value="OMERI01G41120.1"/>
    <property type="gene ID" value="OMERI01G41120"/>
</dbReference>
<organism evidence="1">
    <name type="scientific">Oryza meridionalis</name>
    <dbReference type="NCBI Taxonomy" id="40149"/>
    <lineage>
        <taxon>Eukaryota</taxon>
        <taxon>Viridiplantae</taxon>
        <taxon>Streptophyta</taxon>
        <taxon>Embryophyta</taxon>
        <taxon>Tracheophyta</taxon>
        <taxon>Spermatophyta</taxon>
        <taxon>Magnoliopsida</taxon>
        <taxon>Liliopsida</taxon>
        <taxon>Poales</taxon>
        <taxon>Poaceae</taxon>
        <taxon>BOP clade</taxon>
        <taxon>Oryzoideae</taxon>
        <taxon>Oryzeae</taxon>
        <taxon>Oryzinae</taxon>
        <taxon>Oryza</taxon>
    </lineage>
</organism>
<dbReference type="EnsemblPlants" id="OMERI01G41120.1">
    <property type="protein sequence ID" value="OMERI01G41120.1"/>
    <property type="gene ID" value="OMERI01G41120"/>
</dbReference>
<protein>
    <submittedName>
        <fullName evidence="1">Uncharacterized protein</fullName>
    </submittedName>
</protein>
<keyword evidence="2" id="KW-1185">Reference proteome</keyword>
<evidence type="ECO:0000313" key="1">
    <source>
        <dbReference type="EnsemblPlants" id="OMERI01G41120.1"/>
    </source>
</evidence>
<reference evidence="1" key="2">
    <citation type="submission" date="2018-05" db="EMBL/GenBank/DDBJ databases">
        <title>OmerRS3 (Oryza meridionalis Reference Sequence Version 3).</title>
        <authorList>
            <person name="Zhang J."/>
            <person name="Kudrna D."/>
            <person name="Lee S."/>
            <person name="Talag J."/>
            <person name="Welchert J."/>
            <person name="Wing R.A."/>
        </authorList>
    </citation>
    <scope>NUCLEOTIDE SEQUENCE [LARGE SCALE GENOMIC DNA]</scope>
    <source>
        <strain evidence="1">cv. OR44</strain>
    </source>
</reference>